<keyword evidence="6" id="KW-1185">Reference proteome</keyword>
<protein>
    <recommendedName>
        <fullName evidence="4">5-formyltetrahydrofolate cyclo-ligase</fullName>
        <ecNumber evidence="4">6.3.3.2</ecNumber>
    </recommendedName>
</protein>
<dbReference type="Gene3D" id="3.40.50.10420">
    <property type="entry name" value="NagB/RpiA/CoA transferase-like"/>
    <property type="match status" value="1"/>
</dbReference>
<evidence type="ECO:0000256" key="1">
    <source>
        <dbReference type="ARBA" id="ARBA00010638"/>
    </source>
</evidence>
<sequence length="192" mass="21268">MTQPKNSAHKLSVETAQSRTELRQFLRQQRQAITPEQKSLLDAELGKQLLLWCQQNTPASLAVYWPIQAEPDLRPYYQQLQEQGVQLALPLVIAKDMPLSFLSWQAGDAMTVDSYGIAIPAHGRLVAQPEVLLIPCLGWNAAGYRLGYGGGFYDRTLAVAPRPRAIGMAYACTQAEFAAQEHDIPMDCIISA</sequence>
<keyword evidence="5" id="KW-0436">Ligase</keyword>
<name>A0ABR6Z7M7_9BURK</name>
<keyword evidence="4" id="KW-0460">Magnesium</keyword>
<accession>A0ABR6Z7M7</accession>
<gene>
    <name evidence="5" type="ORF">H8L47_08775</name>
</gene>
<evidence type="ECO:0000256" key="2">
    <source>
        <dbReference type="ARBA" id="ARBA00022741"/>
    </source>
</evidence>
<evidence type="ECO:0000256" key="3">
    <source>
        <dbReference type="ARBA" id="ARBA00022840"/>
    </source>
</evidence>
<dbReference type="SUPFAM" id="SSF100950">
    <property type="entry name" value="NagB/RpiA/CoA transferase-like"/>
    <property type="match status" value="1"/>
</dbReference>
<comment type="cofactor">
    <cofactor evidence="4">
        <name>Mg(2+)</name>
        <dbReference type="ChEBI" id="CHEBI:18420"/>
    </cofactor>
</comment>
<evidence type="ECO:0000313" key="5">
    <source>
        <dbReference type="EMBL" id="MBC3907658.1"/>
    </source>
</evidence>
<comment type="similarity">
    <text evidence="1 4">Belongs to the 5-formyltetrahydrofolate cyclo-ligase family.</text>
</comment>
<evidence type="ECO:0000256" key="4">
    <source>
        <dbReference type="RuleBase" id="RU361279"/>
    </source>
</evidence>
<evidence type="ECO:0000313" key="6">
    <source>
        <dbReference type="Proteomes" id="UP000646911"/>
    </source>
</evidence>
<dbReference type="Pfam" id="PF01812">
    <property type="entry name" value="5-FTHF_cyc-lig"/>
    <property type="match status" value="1"/>
</dbReference>
<dbReference type="RefSeq" id="WP_186953211.1">
    <property type="nucleotide sequence ID" value="NZ_JACOFX010000003.1"/>
</dbReference>
<dbReference type="NCBIfam" id="TIGR02727">
    <property type="entry name" value="MTHFS_bact"/>
    <property type="match status" value="1"/>
</dbReference>
<keyword evidence="4" id="KW-0479">Metal-binding</keyword>
<keyword evidence="2 4" id="KW-0547">Nucleotide-binding</keyword>
<organism evidence="5 6">
    <name type="scientific">Undibacterium umbellatum</name>
    <dbReference type="NCBI Taxonomy" id="2762300"/>
    <lineage>
        <taxon>Bacteria</taxon>
        <taxon>Pseudomonadati</taxon>
        <taxon>Pseudomonadota</taxon>
        <taxon>Betaproteobacteria</taxon>
        <taxon>Burkholderiales</taxon>
        <taxon>Oxalobacteraceae</taxon>
        <taxon>Undibacterium</taxon>
    </lineage>
</organism>
<comment type="caution">
    <text evidence="5">The sequence shown here is derived from an EMBL/GenBank/DDBJ whole genome shotgun (WGS) entry which is preliminary data.</text>
</comment>
<dbReference type="InterPro" id="IPR037171">
    <property type="entry name" value="NagB/RpiA_transferase-like"/>
</dbReference>
<dbReference type="GO" id="GO:0030272">
    <property type="term" value="F:5-formyltetrahydrofolate cyclo-ligase activity"/>
    <property type="evidence" value="ECO:0007669"/>
    <property type="project" value="UniProtKB-EC"/>
</dbReference>
<dbReference type="EC" id="6.3.3.2" evidence="4"/>
<comment type="catalytic activity">
    <reaction evidence="4">
        <text>(6S)-5-formyl-5,6,7,8-tetrahydrofolate + ATP = (6R)-5,10-methenyltetrahydrofolate + ADP + phosphate</text>
        <dbReference type="Rhea" id="RHEA:10488"/>
        <dbReference type="ChEBI" id="CHEBI:30616"/>
        <dbReference type="ChEBI" id="CHEBI:43474"/>
        <dbReference type="ChEBI" id="CHEBI:57455"/>
        <dbReference type="ChEBI" id="CHEBI:57457"/>
        <dbReference type="ChEBI" id="CHEBI:456216"/>
        <dbReference type="EC" id="6.3.3.2"/>
    </reaction>
</comment>
<dbReference type="PANTHER" id="PTHR23407">
    <property type="entry name" value="ATPASE INHIBITOR/5-FORMYLTETRAHYDROFOLATE CYCLO-LIGASE"/>
    <property type="match status" value="1"/>
</dbReference>
<keyword evidence="3 4" id="KW-0067">ATP-binding</keyword>
<dbReference type="EMBL" id="JACOFX010000003">
    <property type="protein sequence ID" value="MBC3907658.1"/>
    <property type="molecule type" value="Genomic_DNA"/>
</dbReference>
<reference evidence="5 6" key="1">
    <citation type="submission" date="2020-08" db="EMBL/GenBank/DDBJ databases">
        <title>Novel species isolated from subtropical streams in China.</title>
        <authorList>
            <person name="Lu H."/>
        </authorList>
    </citation>
    <scope>NUCLEOTIDE SEQUENCE [LARGE SCALE GENOMIC DNA]</scope>
    <source>
        <strain evidence="5 6">NL8W</strain>
    </source>
</reference>
<dbReference type="PIRSF" id="PIRSF006806">
    <property type="entry name" value="FTHF_cligase"/>
    <property type="match status" value="1"/>
</dbReference>
<dbReference type="InterPro" id="IPR024185">
    <property type="entry name" value="FTHF_cligase-like_sf"/>
</dbReference>
<dbReference type="PANTHER" id="PTHR23407:SF1">
    <property type="entry name" value="5-FORMYLTETRAHYDROFOLATE CYCLO-LIGASE"/>
    <property type="match status" value="1"/>
</dbReference>
<proteinExistence type="inferred from homology"/>
<dbReference type="Proteomes" id="UP000646911">
    <property type="component" value="Unassembled WGS sequence"/>
</dbReference>
<dbReference type="InterPro" id="IPR002698">
    <property type="entry name" value="FTHF_cligase"/>
</dbReference>